<evidence type="ECO:0000256" key="10">
    <source>
        <dbReference type="PIRNR" id="PIRNR032582"/>
    </source>
</evidence>
<dbReference type="PANTHER" id="PTHR34405">
    <property type="entry name" value="CRISPR-ASSOCIATED ENDORIBONUCLEASE CAS2"/>
    <property type="match status" value="1"/>
</dbReference>
<reference evidence="11 12" key="1">
    <citation type="submission" date="2020-08" db="EMBL/GenBank/DDBJ databases">
        <title>Complete genome sequence of Raphidiopsis curvispora isolated from drinking water reservoir in South Korea.</title>
        <authorList>
            <person name="Jeong J."/>
        </authorList>
    </citation>
    <scope>NUCLEOTIDE SEQUENCE [LARGE SCALE GENOMIC DNA]</scope>
    <source>
        <strain evidence="11 12">GIHE-G1</strain>
    </source>
</reference>
<dbReference type="RefSeq" id="WP_006278534.1">
    <property type="nucleotide sequence ID" value="NZ_CP060822.1"/>
</dbReference>
<keyword evidence="4 9" id="KW-0479">Metal-binding</keyword>
<dbReference type="Proteomes" id="UP000516013">
    <property type="component" value="Chromosome"/>
</dbReference>
<dbReference type="Gene3D" id="3.30.70.240">
    <property type="match status" value="1"/>
</dbReference>
<comment type="similarity">
    <text evidence="2 9 10">Belongs to the CRISPR-associated endoribonuclease Cas2 protein family.</text>
</comment>
<protein>
    <recommendedName>
        <fullName evidence="9">CRISPR-associated endoribonuclease Cas2</fullName>
        <ecNumber evidence="9">3.1.-.-</ecNumber>
    </recommendedName>
</protein>
<comment type="cofactor">
    <cofactor evidence="1 9">
        <name>Mg(2+)</name>
        <dbReference type="ChEBI" id="CHEBI:18420"/>
    </cofactor>
</comment>
<evidence type="ECO:0000256" key="9">
    <source>
        <dbReference type="HAMAP-Rule" id="MF_01471"/>
    </source>
</evidence>
<name>A0A7H0F2Z8_9CYAN</name>
<dbReference type="InterPro" id="IPR019199">
    <property type="entry name" value="Virulence_VapD/CRISPR_Cas2"/>
</dbReference>
<keyword evidence="7 9" id="KW-0460">Magnesium</keyword>
<dbReference type="GO" id="GO:0004521">
    <property type="term" value="F:RNA endonuclease activity"/>
    <property type="evidence" value="ECO:0007669"/>
    <property type="project" value="UniProtKB-UniRule"/>
</dbReference>
<sequence length="94" mass="11517">MIDESFYIISYDISEDKRRNKIHKCLKSYGEWKQYSLFECRLTLTQYQRLRQRLDKLIKPKEDNILFYKLGRCCQYNIERIGCDPPRNLDVFVI</sequence>
<evidence type="ECO:0000256" key="5">
    <source>
        <dbReference type="ARBA" id="ARBA00022759"/>
    </source>
</evidence>
<dbReference type="EMBL" id="CP060822">
    <property type="protein sequence ID" value="QNP30414.1"/>
    <property type="molecule type" value="Genomic_DNA"/>
</dbReference>
<evidence type="ECO:0000256" key="1">
    <source>
        <dbReference type="ARBA" id="ARBA00001946"/>
    </source>
</evidence>
<dbReference type="KEGG" id="ccur:IAR63_05070"/>
<evidence type="ECO:0000313" key="12">
    <source>
        <dbReference type="Proteomes" id="UP000516013"/>
    </source>
</evidence>
<dbReference type="InterPro" id="IPR021127">
    <property type="entry name" value="CRISPR_associated_Cas2"/>
</dbReference>
<keyword evidence="6 9" id="KW-0378">Hydrolase</keyword>
<dbReference type="PANTHER" id="PTHR34405:SF3">
    <property type="entry name" value="CRISPR-ASSOCIATED ENDORIBONUCLEASE CAS2 3"/>
    <property type="match status" value="1"/>
</dbReference>
<evidence type="ECO:0000313" key="11">
    <source>
        <dbReference type="EMBL" id="QNP30414.1"/>
    </source>
</evidence>
<dbReference type="GO" id="GO:0051607">
    <property type="term" value="P:defense response to virus"/>
    <property type="evidence" value="ECO:0007669"/>
    <property type="project" value="UniProtKB-UniRule"/>
</dbReference>
<dbReference type="HAMAP" id="MF_01471">
    <property type="entry name" value="Cas2"/>
    <property type="match status" value="1"/>
</dbReference>
<dbReference type="CDD" id="cd09725">
    <property type="entry name" value="Cas2_I_II_III"/>
    <property type="match status" value="1"/>
</dbReference>
<accession>A0A7H0F2Z8</accession>
<organism evidence="11 12">
    <name type="scientific">Cylindrospermopsis curvispora GIHE-G1</name>
    <dbReference type="NCBI Taxonomy" id="2666332"/>
    <lineage>
        <taxon>Bacteria</taxon>
        <taxon>Bacillati</taxon>
        <taxon>Cyanobacteriota</taxon>
        <taxon>Cyanophyceae</taxon>
        <taxon>Nostocales</taxon>
        <taxon>Aphanizomenonaceae</taxon>
        <taxon>Cylindrospermopsis</taxon>
    </lineage>
</organism>
<dbReference type="GO" id="GO:0043571">
    <property type="term" value="P:maintenance of CRISPR repeat elements"/>
    <property type="evidence" value="ECO:0007669"/>
    <property type="project" value="UniProtKB-UniRule"/>
</dbReference>
<keyword evidence="5 9" id="KW-0255">Endonuclease</keyword>
<comment type="subunit">
    <text evidence="9">Homodimer, forms a heterotetramer with a Cas1 homodimer.</text>
</comment>
<dbReference type="PIRSF" id="PIRSF032582">
    <property type="entry name" value="Cas2"/>
    <property type="match status" value="1"/>
</dbReference>
<evidence type="ECO:0000256" key="6">
    <source>
        <dbReference type="ARBA" id="ARBA00022801"/>
    </source>
</evidence>
<keyword evidence="8 9" id="KW-0051">Antiviral defense</keyword>
<evidence type="ECO:0000256" key="4">
    <source>
        <dbReference type="ARBA" id="ARBA00022723"/>
    </source>
</evidence>
<keyword evidence="3 9" id="KW-0540">Nuclease</keyword>
<dbReference type="GO" id="GO:0046872">
    <property type="term" value="F:metal ion binding"/>
    <property type="evidence" value="ECO:0007669"/>
    <property type="project" value="UniProtKB-UniRule"/>
</dbReference>
<evidence type="ECO:0000256" key="8">
    <source>
        <dbReference type="ARBA" id="ARBA00023118"/>
    </source>
</evidence>
<evidence type="ECO:0000256" key="3">
    <source>
        <dbReference type="ARBA" id="ARBA00022722"/>
    </source>
</evidence>
<dbReference type="EC" id="3.1.-.-" evidence="9"/>
<comment type="function">
    <text evidence="9">CRISPR (clustered regularly interspaced short palindromic repeat), is an adaptive immune system that provides protection against mobile genetic elements (viruses, transposable elements and conjugative plasmids). CRISPR clusters contain sequences complementary to antecedent mobile elements and target invading nucleic acids. CRISPR clusters are transcribed and processed into CRISPR RNA (crRNA). Functions as a ssRNA-specific endoribonuclease. Involved in the integration of spacer DNA into the CRISPR cassette.</text>
</comment>
<evidence type="ECO:0000256" key="2">
    <source>
        <dbReference type="ARBA" id="ARBA00009959"/>
    </source>
</evidence>
<dbReference type="GO" id="GO:0016787">
    <property type="term" value="F:hydrolase activity"/>
    <property type="evidence" value="ECO:0007669"/>
    <property type="project" value="UniProtKB-KW"/>
</dbReference>
<dbReference type="SUPFAM" id="SSF143430">
    <property type="entry name" value="TTP0101/SSO1404-like"/>
    <property type="match status" value="1"/>
</dbReference>
<dbReference type="NCBIfam" id="TIGR01573">
    <property type="entry name" value="cas2"/>
    <property type="match status" value="1"/>
</dbReference>
<dbReference type="Pfam" id="PF09827">
    <property type="entry name" value="CRISPR_Cas2"/>
    <property type="match status" value="1"/>
</dbReference>
<proteinExistence type="inferred from homology"/>
<keyword evidence="12" id="KW-1185">Reference proteome</keyword>
<feature type="binding site" evidence="9">
    <location>
        <position position="12"/>
    </location>
    <ligand>
        <name>Mg(2+)</name>
        <dbReference type="ChEBI" id="CHEBI:18420"/>
        <note>catalytic</note>
    </ligand>
</feature>
<evidence type="ECO:0000256" key="7">
    <source>
        <dbReference type="ARBA" id="ARBA00022842"/>
    </source>
</evidence>
<gene>
    <name evidence="9 11" type="primary">cas2</name>
    <name evidence="11" type="ORF">IAR63_05070</name>
</gene>
<dbReference type="AlphaFoldDB" id="A0A7H0F2Z8"/>